<organism evidence="1 2">
    <name type="scientific">Rotaria sordida</name>
    <dbReference type="NCBI Taxonomy" id="392033"/>
    <lineage>
        <taxon>Eukaryota</taxon>
        <taxon>Metazoa</taxon>
        <taxon>Spiralia</taxon>
        <taxon>Gnathifera</taxon>
        <taxon>Rotifera</taxon>
        <taxon>Eurotatoria</taxon>
        <taxon>Bdelloidea</taxon>
        <taxon>Philodinida</taxon>
        <taxon>Philodinidae</taxon>
        <taxon>Rotaria</taxon>
    </lineage>
</organism>
<dbReference type="EMBL" id="CAJNOO010003035">
    <property type="protein sequence ID" value="CAF1313850.1"/>
    <property type="molecule type" value="Genomic_DNA"/>
</dbReference>
<dbReference type="OrthoDB" id="10302915at2759"/>
<dbReference type="AlphaFoldDB" id="A0A815ENA9"/>
<name>A0A815ENA9_9BILA</name>
<dbReference type="InterPro" id="IPR011004">
    <property type="entry name" value="Trimer_LpxA-like_sf"/>
</dbReference>
<gene>
    <name evidence="1" type="ORF">RFH988_LOCUS30396</name>
</gene>
<evidence type="ECO:0000313" key="1">
    <source>
        <dbReference type="EMBL" id="CAF1313850.1"/>
    </source>
</evidence>
<dbReference type="SUPFAM" id="SSF51161">
    <property type="entry name" value="Trimeric LpxA-like enzymes"/>
    <property type="match status" value="1"/>
</dbReference>
<accession>A0A815ENA9</accession>
<proteinExistence type="predicted"/>
<reference evidence="1" key="1">
    <citation type="submission" date="2021-02" db="EMBL/GenBank/DDBJ databases">
        <authorList>
            <person name="Nowell W R."/>
        </authorList>
    </citation>
    <scope>NUCLEOTIDE SEQUENCE</scope>
</reference>
<sequence>MSQNKITIENLTKEELVHMIYKKNELIEKQYQLIEKLNDLNKIQEENDKTDSLDKESLDTLLHKRSNTIIDTTSLSSEVSVQLSIDSPNESLTNHKEKIKSSGENCIIKNSIVCDNGLIRNSVQIDKECLPCKNVIIVANVHLNQRITIIASNSITSTTVIDEIEIDDDIEISSKKFISSSNEEIIISNSSLVGIVGFGKELIFNSVHDNQAEYFEDTDDNDKNQLNVFDAWCAIV</sequence>
<protein>
    <submittedName>
        <fullName evidence="1">Uncharacterized protein</fullName>
    </submittedName>
</protein>
<evidence type="ECO:0000313" key="2">
    <source>
        <dbReference type="Proteomes" id="UP000663882"/>
    </source>
</evidence>
<comment type="caution">
    <text evidence="1">The sequence shown here is derived from an EMBL/GenBank/DDBJ whole genome shotgun (WGS) entry which is preliminary data.</text>
</comment>
<dbReference type="Proteomes" id="UP000663882">
    <property type="component" value="Unassembled WGS sequence"/>
</dbReference>